<keyword evidence="2" id="KW-0408">Iron</keyword>
<dbReference type="RefSeq" id="WP_014769991.1">
    <property type="nucleotide sequence ID" value="NC_018002.1"/>
</dbReference>
<dbReference type="InterPro" id="IPR016187">
    <property type="entry name" value="CTDL_fold"/>
</dbReference>
<dbReference type="eggNOG" id="COG1262">
    <property type="taxonomic scope" value="Bacteria"/>
</dbReference>
<evidence type="ECO:0000259" key="6">
    <source>
        <dbReference type="Pfam" id="PF13847"/>
    </source>
</evidence>
<dbReference type="NCBIfam" id="TIGR04344">
    <property type="entry name" value="ovoA_Nterm"/>
    <property type="match status" value="1"/>
</dbReference>
<evidence type="ECO:0000256" key="3">
    <source>
        <dbReference type="ARBA" id="ARBA00037882"/>
    </source>
</evidence>
<name>I3XYU1_SULBS</name>
<dbReference type="InterPro" id="IPR024775">
    <property type="entry name" value="DinB-like"/>
</dbReference>
<dbReference type="EMBL" id="CP003333">
    <property type="protein sequence ID" value="AFL69115.1"/>
    <property type="molecule type" value="Genomic_DNA"/>
</dbReference>
<feature type="domain" description="Sulfatase-modifying factor enzyme-like" evidence="4">
    <location>
        <begin position="213"/>
        <end position="446"/>
    </location>
</feature>
<dbReference type="SUPFAM" id="SSF53335">
    <property type="entry name" value="S-adenosyl-L-methionine-dependent methyltransferases"/>
    <property type="match status" value="1"/>
</dbReference>
<comment type="pathway">
    <text evidence="3">Amino-acid biosynthesis; ergothioneine biosynthesis.</text>
</comment>
<dbReference type="InterPro" id="IPR005532">
    <property type="entry name" value="SUMF_dom"/>
</dbReference>
<evidence type="ECO:0000256" key="2">
    <source>
        <dbReference type="ARBA" id="ARBA00023004"/>
    </source>
</evidence>
<dbReference type="eggNOG" id="COG2227">
    <property type="taxonomic scope" value="Bacteria"/>
</dbReference>
<dbReference type="Pfam" id="PF03781">
    <property type="entry name" value="FGE-sulfatase"/>
    <property type="match status" value="1"/>
</dbReference>
<dbReference type="NCBIfam" id="TIGR04345">
    <property type="entry name" value="ovoA_Cterm"/>
    <property type="match status" value="1"/>
</dbReference>
<dbReference type="KEGG" id="sba:Sulba_1835"/>
<dbReference type="InterPro" id="IPR025714">
    <property type="entry name" value="Methyltranfer_dom"/>
</dbReference>
<dbReference type="STRING" id="760154.Sulba_1835"/>
<dbReference type="InterPro" id="IPR027577">
    <property type="entry name" value="OvoA_Nterm"/>
</dbReference>
<dbReference type="SMR" id="I3XYU1"/>
<dbReference type="PANTHER" id="PTHR23150:SF26">
    <property type="entry name" value="GENERIC METHYLTRANSFERASE"/>
    <property type="match status" value="1"/>
</dbReference>
<dbReference type="Proteomes" id="UP000006176">
    <property type="component" value="Chromosome"/>
</dbReference>
<keyword evidence="8" id="KW-1185">Reference proteome</keyword>
<accession>I3XYU1</accession>
<dbReference type="AlphaFoldDB" id="I3XYU1"/>
<dbReference type="Pfam" id="PF13847">
    <property type="entry name" value="Methyltransf_31"/>
    <property type="match status" value="1"/>
</dbReference>
<dbReference type="Gene3D" id="3.90.1580.10">
    <property type="entry name" value="paralog of FGE (formylglycine-generating enzyme)"/>
    <property type="match status" value="1"/>
</dbReference>
<evidence type="ECO:0000313" key="8">
    <source>
        <dbReference type="Proteomes" id="UP000006176"/>
    </source>
</evidence>
<dbReference type="GO" id="GO:0120147">
    <property type="term" value="F:formylglycine-generating oxidase activity"/>
    <property type="evidence" value="ECO:0007669"/>
    <property type="project" value="TreeGrafter"/>
</dbReference>
<keyword evidence="1" id="KW-0560">Oxidoreductase</keyword>
<dbReference type="Gene3D" id="3.40.50.150">
    <property type="entry name" value="Vaccinia Virus protein VP39"/>
    <property type="match status" value="1"/>
</dbReference>
<dbReference type="OrthoDB" id="9768004at2"/>
<feature type="domain" description="DinB-like" evidence="5">
    <location>
        <begin position="29"/>
        <end position="162"/>
    </location>
</feature>
<dbReference type="InterPro" id="IPR042095">
    <property type="entry name" value="SUMF_sf"/>
</dbReference>
<evidence type="ECO:0008006" key="9">
    <source>
        <dbReference type="Google" id="ProtNLM"/>
    </source>
</evidence>
<dbReference type="HOGENOM" id="CLU_019343_0_0_7"/>
<dbReference type="InterPro" id="IPR027625">
    <property type="entry name" value="OvoA_Cterm"/>
</dbReference>
<reference evidence="7 8" key="1">
    <citation type="submission" date="2012-06" db="EMBL/GenBank/DDBJ databases">
        <title>Complete sequence of Sulfurospirillum barnesii SES-3.</title>
        <authorList>
            <consortium name="US DOE Joint Genome Institute"/>
            <person name="Lucas S."/>
            <person name="Han J."/>
            <person name="Lapidus A."/>
            <person name="Cheng J.-F."/>
            <person name="Goodwin L."/>
            <person name="Pitluck S."/>
            <person name="Peters L."/>
            <person name="Ovchinnikova G."/>
            <person name="Lu M."/>
            <person name="Detter J.C."/>
            <person name="Han C."/>
            <person name="Tapia R."/>
            <person name="Land M."/>
            <person name="Hauser L."/>
            <person name="Kyrpides N."/>
            <person name="Ivanova N."/>
            <person name="Pagani I."/>
            <person name="Stolz J."/>
            <person name="Arkin A."/>
            <person name="Dehal P."/>
            <person name="Oremland R."/>
            <person name="Saltikov C."/>
            <person name="Basu P."/>
            <person name="Hollibaugh J."/>
            <person name="Newman D."/>
            <person name="Stolyar S."/>
            <person name="Hazen T."/>
            <person name="Woyke T."/>
        </authorList>
    </citation>
    <scope>NUCLEOTIDE SEQUENCE [LARGE SCALE GENOMIC DNA]</scope>
    <source>
        <strain evidence="8">ATCC 700032 / DSM 10660 / SES-3</strain>
    </source>
</reference>
<dbReference type="SUPFAM" id="SSF56436">
    <property type="entry name" value="C-type lectin-like"/>
    <property type="match status" value="1"/>
</dbReference>
<dbReference type="InterPro" id="IPR051043">
    <property type="entry name" value="Sulfatase_Mod_Factor_Kinase"/>
</dbReference>
<proteinExistence type="predicted"/>
<protein>
    <recommendedName>
        <fullName evidence="9">5-histidylcysteine sulfoxide synthase</fullName>
    </recommendedName>
</protein>
<gene>
    <name evidence="7" type="ordered locus">Sulba_1835</name>
</gene>
<evidence type="ECO:0000313" key="7">
    <source>
        <dbReference type="EMBL" id="AFL69115.1"/>
    </source>
</evidence>
<evidence type="ECO:0000259" key="4">
    <source>
        <dbReference type="Pfam" id="PF03781"/>
    </source>
</evidence>
<dbReference type="Pfam" id="PF12867">
    <property type="entry name" value="DinB_2"/>
    <property type="match status" value="1"/>
</dbReference>
<sequence length="698" mass="81230">MQLIPTRNILLNEGSAEQKRAEIRDYFLKTYTVYERLFELLSDDESYYLTADPLRHPLVFYFGHTATFFINKLVLAKLIDKRINPIFESIFAIGVDEMSWDDLNQSHYKWPRIAEIRAYREQVKAKILELIDTLPLSMPISWESPFWAIMMGIEHERIHLETSSVLIRQLPLERVKPSDFWKTCPLDTPVVENELISVKGSTLRLEKKRDDALYGWDNEYGLHVKEVKDFKASKYLVSNAEFLGFMEEGGYENERFWNEEGWKWKQYKNATMPLFWRKDEKGYRLRLMAEEIPMPWSWPVEINYLEAKAFCNWKSAKEGKSIRLPSEEEWYVLRDLHVKVDEPFWDKAPANINLEYFASSVPVDTFAFGEFYDVIGNVWQWSETPMNGFDGFAVHPLYDDFSVPTFDDRHNIIKGGSWISTGNEIIRASRYAFRRHFYQHAGFRYIESSEAVETSSVFYETDFALSQICDAHFGQKESNYYEAMAQFCIALGGNKGKALEIGCGAGRGSFALARHFAMVHGVEFTARVVRLATNFKESGKLKYALKEEGELASFVERNLSDFGIDPVLQKVEFWQADPHNMKPYFDGYDLILANDVLDTLYDPALFLTNIKERLHVNGFLVIASSYDWDESKTPREKWLGGFKKNGEKYATFDALSEHLSPYFALHVKPVEMRLGVHESERKEVVKSLHVSVWKKKAL</sequence>
<organism evidence="7 8">
    <name type="scientific">Sulfurospirillum barnesii (strain ATCC 700032 / DSM 10660 / SES-3)</name>
    <dbReference type="NCBI Taxonomy" id="760154"/>
    <lineage>
        <taxon>Bacteria</taxon>
        <taxon>Pseudomonadati</taxon>
        <taxon>Campylobacterota</taxon>
        <taxon>Epsilonproteobacteria</taxon>
        <taxon>Campylobacterales</taxon>
        <taxon>Sulfurospirillaceae</taxon>
        <taxon>Sulfurospirillum</taxon>
    </lineage>
</organism>
<dbReference type="FunFam" id="3.90.1580.10:FF:000006">
    <property type="entry name" value="Generic methyltransferase, putative"/>
    <property type="match status" value="1"/>
</dbReference>
<evidence type="ECO:0000256" key="1">
    <source>
        <dbReference type="ARBA" id="ARBA00023002"/>
    </source>
</evidence>
<dbReference type="InterPro" id="IPR029063">
    <property type="entry name" value="SAM-dependent_MTases_sf"/>
</dbReference>
<dbReference type="PATRIC" id="fig|760154.4.peg.1832"/>
<feature type="domain" description="Methyltransferase" evidence="6">
    <location>
        <begin position="496"/>
        <end position="626"/>
    </location>
</feature>
<dbReference type="CDD" id="cd02440">
    <property type="entry name" value="AdoMet_MTases"/>
    <property type="match status" value="1"/>
</dbReference>
<dbReference type="PANTHER" id="PTHR23150">
    <property type="entry name" value="SULFATASE MODIFYING FACTOR 1, 2"/>
    <property type="match status" value="1"/>
</dbReference>
<evidence type="ECO:0000259" key="5">
    <source>
        <dbReference type="Pfam" id="PF12867"/>
    </source>
</evidence>